<dbReference type="EMBL" id="CP121310">
    <property type="protein sequence ID" value="WFP94926.1"/>
    <property type="molecule type" value="Genomic_DNA"/>
</dbReference>
<geneLocation type="plasmid" evidence="1 2">
    <name>unnamedB</name>
</geneLocation>
<proteinExistence type="predicted"/>
<name>A0ABY8HS40_ENSAD</name>
<evidence type="ECO:0000313" key="1">
    <source>
        <dbReference type="EMBL" id="WFP94926.1"/>
    </source>
</evidence>
<protein>
    <submittedName>
        <fullName evidence="1">Uncharacterized protein</fullName>
    </submittedName>
</protein>
<sequence length="168" mass="18473">MGFWSENETISRSSARLRPTSIGFAILLESASLRMRAALSPLTMRSLEKRAAYCSGDSFETIRGMEMSKAKSSGVSLTIEDAAIAKGMLSRGDRQHDVAAWFGVNGGRIADIHTGKTFGSVLPVFHGLPPPGPYHSPKKARDTRRMLEEAYKDLLEIVQKFEGRLSEL</sequence>
<dbReference type="Proteomes" id="UP001214094">
    <property type="component" value="Plasmid unnamedB"/>
</dbReference>
<keyword evidence="1" id="KW-0614">Plasmid</keyword>
<dbReference type="GeneID" id="42983365"/>
<dbReference type="RefSeq" id="WP_156553096.1">
    <property type="nucleotide sequence ID" value="NZ_CP015882.1"/>
</dbReference>
<gene>
    <name evidence="1" type="ORF">P4B07_27925</name>
</gene>
<reference evidence="1 2" key="1">
    <citation type="submission" date="2023-03" db="EMBL/GenBank/DDBJ databases">
        <title>Comparative genome and transcriptome analysis combination mining strategies for increasing vitamin B12 production of Ensifer adhaerens strain.</title>
        <authorList>
            <person name="Yongheng L."/>
        </authorList>
    </citation>
    <scope>NUCLEOTIDE SEQUENCE [LARGE SCALE GENOMIC DNA]</scope>
    <source>
        <strain evidence="1 2">Casida A-T305</strain>
        <plasmid evidence="1 2">unnamedB</plasmid>
    </source>
</reference>
<keyword evidence="2" id="KW-1185">Reference proteome</keyword>
<evidence type="ECO:0000313" key="2">
    <source>
        <dbReference type="Proteomes" id="UP001214094"/>
    </source>
</evidence>
<organism evidence="1 2">
    <name type="scientific">Ensifer adhaerens</name>
    <name type="common">Sinorhizobium morelense</name>
    <dbReference type="NCBI Taxonomy" id="106592"/>
    <lineage>
        <taxon>Bacteria</taxon>
        <taxon>Pseudomonadati</taxon>
        <taxon>Pseudomonadota</taxon>
        <taxon>Alphaproteobacteria</taxon>
        <taxon>Hyphomicrobiales</taxon>
        <taxon>Rhizobiaceae</taxon>
        <taxon>Sinorhizobium/Ensifer group</taxon>
        <taxon>Ensifer</taxon>
    </lineage>
</organism>
<accession>A0ABY8HS40</accession>